<feature type="transmembrane region" description="Helical" evidence="7">
    <location>
        <begin position="260"/>
        <end position="280"/>
    </location>
</feature>
<feature type="transmembrane region" description="Helical" evidence="7">
    <location>
        <begin position="320"/>
        <end position="338"/>
    </location>
</feature>
<dbReference type="InterPro" id="IPR050925">
    <property type="entry name" value="Rhomboid_protease_S54"/>
</dbReference>
<dbReference type="OrthoDB" id="10260614at2759"/>
<gene>
    <name evidence="9" type="ORF">CORT_0C01490</name>
</gene>
<dbReference type="Pfam" id="PF01694">
    <property type="entry name" value="Rhomboid"/>
    <property type="match status" value="1"/>
</dbReference>
<dbReference type="InterPro" id="IPR022764">
    <property type="entry name" value="Peptidase_S54_rhomboid_dom"/>
</dbReference>
<dbReference type="Proteomes" id="UP000005018">
    <property type="component" value="Chromosome 3"/>
</dbReference>
<evidence type="ECO:0000259" key="8">
    <source>
        <dbReference type="Pfam" id="PF01694"/>
    </source>
</evidence>
<dbReference type="PANTHER" id="PTHR43731:SF14">
    <property type="entry name" value="PRESENILIN-ASSOCIATED RHOMBOID-LIKE PROTEIN, MITOCHONDRIAL"/>
    <property type="match status" value="1"/>
</dbReference>
<comment type="subcellular location">
    <subcellularLocation>
        <location evidence="1">Membrane</location>
        <topology evidence="1">Multi-pass membrane protein</topology>
    </subcellularLocation>
</comment>
<dbReference type="GO" id="GO:0004252">
    <property type="term" value="F:serine-type endopeptidase activity"/>
    <property type="evidence" value="ECO:0007669"/>
    <property type="project" value="InterPro"/>
</dbReference>
<name>H8X2H9_CANO9</name>
<keyword evidence="3 7" id="KW-0812">Transmembrane</keyword>
<evidence type="ECO:0000256" key="6">
    <source>
        <dbReference type="ARBA" id="ARBA00023136"/>
    </source>
</evidence>
<protein>
    <submittedName>
        <fullName evidence="9">Pcp1 protein</fullName>
    </submittedName>
</protein>
<dbReference type="eggNOG" id="KOG2980">
    <property type="taxonomic scope" value="Eukaryota"/>
</dbReference>
<reference evidence="9 10" key="1">
    <citation type="journal article" date="2012" name="PLoS ONE">
        <title>Sequence and analysis of the genome of the pathogenic yeast Candida orthopsilosis.</title>
        <authorList>
            <person name="Riccombeni A."/>
            <person name="Vidanes G."/>
            <person name="Proux-Wera E."/>
            <person name="Wolfe K.H."/>
            <person name="Butler G."/>
        </authorList>
    </citation>
    <scope>NUCLEOTIDE SEQUENCE [LARGE SCALE GENOMIC DNA]</scope>
    <source>
        <strain evidence="9 10">Co 90-125</strain>
    </source>
</reference>
<dbReference type="EMBL" id="HE681721">
    <property type="protein sequence ID" value="CCG25526.1"/>
    <property type="molecule type" value="Genomic_DNA"/>
</dbReference>
<feature type="transmembrane region" description="Helical" evidence="7">
    <location>
        <begin position="122"/>
        <end position="140"/>
    </location>
</feature>
<organism evidence="9 10">
    <name type="scientific">Candida orthopsilosis (strain 90-125)</name>
    <name type="common">Yeast</name>
    <dbReference type="NCBI Taxonomy" id="1136231"/>
    <lineage>
        <taxon>Eukaryota</taxon>
        <taxon>Fungi</taxon>
        <taxon>Dikarya</taxon>
        <taxon>Ascomycota</taxon>
        <taxon>Saccharomycotina</taxon>
        <taxon>Pichiomycetes</taxon>
        <taxon>Debaryomycetaceae</taxon>
        <taxon>Candida/Lodderomyces clade</taxon>
        <taxon>Candida</taxon>
    </lineage>
</organism>
<evidence type="ECO:0000313" key="9">
    <source>
        <dbReference type="EMBL" id="CCG25526.1"/>
    </source>
</evidence>
<proteinExistence type="inferred from homology"/>
<dbReference type="Gene3D" id="1.20.1540.10">
    <property type="entry name" value="Rhomboid-like"/>
    <property type="match status" value="1"/>
</dbReference>
<sequence length="354" mass="40490">MNKRYRIEKKKISIRNHTLSNSTTKRMFQSLRLIKPSLGRNYLFSNSSLLSLTFKNIRQTKNVSFNSNVQILQSSMNPWQRNFLKQFMNQQVKQSPLSRSPTWKSYNSYYNRSNWEKLKKPLLFTVAFFVGTTILTPYLYDHTPLSVLKQYPQALVWGIIAINGAVFLMWRVPQLQRFTMQYAILFKDNIQSPWTLLWSAFSHQSFAHFFINMLCFQSFAVSLVGILGVSNFTIMYLNAAVLSSFASLAIPMFLGSSLAVASLGASGAIFGVFGCFSYLFPASPVGIFFIPVPGGAWVLFLGTMLWNAAGCVLRWGTFDYAAHLGGSLVGIAYGYYFNKKRREQIRRRRLILDF</sequence>
<keyword evidence="5 7" id="KW-1133">Transmembrane helix</keyword>
<evidence type="ECO:0000256" key="5">
    <source>
        <dbReference type="ARBA" id="ARBA00022989"/>
    </source>
</evidence>
<evidence type="ECO:0000256" key="1">
    <source>
        <dbReference type="ARBA" id="ARBA00004141"/>
    </source>
</evidence>
<dbReference type="GO" id="GO:0016020">
    <property type="term" value="C:membrane"/>
    <property type="evidence" value="ECO:0007669"/>
    <property type="project" value="UniProtKB-SubCell"/>
</dbReference>
<dbReference type="InterPro" id="IPR035952">
    <property type="entry name" value="Rhomboid-like_sf"/>
</dbReference>
<dbReference type="GO" id="GO:0006465">
    <property type="term" value="P:signal peptide processing"/>
    <property type="evidence" value="ECO:0007669"/>
    <property type="project" value="TreeGrafter"/>
</dbReference>
<evidence type="ECO:0000256" key="3">
    <source>
        <dbReference type="ARBA" id="ARBA00022692"/>
    </source>
</evidence>
<dbReference type="SUPFAM" id="SSF144091">
    <property type="entry name" value="Rhomboid-like"/>
    <property type="match status" value="1"/>
</dbReference>
<dbReference type="FunFam" id="1.20.1540.10:FF:000012">
    <property type="entry name" value="Rhomboid family protein"/>
    <property type="match status" value="1"/>
</dbReference>
<dbReference type="KEGG" id="cot:CORT_0C01490"/>
<evidence type="ECO:0000256" key="2">
    <source>
        <dbReference type="ARBA" id="ARBA00009045"/>
    </source>
</evidence>
<comment type="similarity">
    <text evidence="2">Belongs to the peptidase S54 family.</text>
</comment>
<keyword evidence="6 7" id="KW-0472">Membrane</keyword>
<dbReference type="AlphaFoldDB" id="H8X2H9"/>
<keyword evidence="4" id="KW-0378">Hydrolase</keyword>
<dbReference type="RefSeq" id="XP_003868430.1">
    <property type="nucleotide sequence ID" value="XM_003868382.1"/>
</dbReference>
<feature type="transmembrane region" description="Helical" evidence="7">
    <location>
        <begin position="152"/>
        <end position="170"/>
    </location>
</feature>
<dbReference type="PANTHER" id="PTHR43731">
    <property type="entry name" value="RHOMBOID PROTEASE"/>
    <property type="match status" value="1"/>
</dbReference>
<dbReference type="GeneID" id="14539266"/>
<evidence type="ECO:0000256" key="4">
    <source>
        <dbReference type="ARBA" id="ARBA00022801"/>
    </source>
</evidence>
<evidence type="ECO:0000313" key="10">
    <source>
        <dbReference type="Proteomes" id="UP000005018"/>
    </source>
</evidence>
<accession>H8X2H9</accession>
<dbReference type="HOGENOM" id="CLU_034022_2_1_1"/>
<feature type="transmembrane region" description="Helical" evidence="7">
    <location>
        <begin position="287"/>
        <end position="308"/>
    </location>
</feature>
<evidence type="ECO:0000256" key="7">
    <source>
        <dbReference type="SAM" id="Phobius"/>
    </source>
</evidence>
<keyword evidence="10" id="KW-1185">Reference proteome</keyword>
<feature type="domain" description="Peptidase S54 rhomboid" evidence="8">
    <location>
        <begin position="193"/>
        <end position="337"/>
    </location>
</feature>